<feature type="domain" description="Lipoyl-binding" evidence="1">
    <location>
        <begin position="147"/>
        <end position="251"/>
    </location>
</feature>
<dbReference type="FunCoup" id="F0VFB3">
    <property type="interactions" value="114"/>
</dbReference>
<dbReference type="eggNOG" id="KOG3373">
    <property type="taxonomic scope" value="Eukaryota"/>
</dbReference>
<dbReference type="CDD" id="cd06848">
    <property type="entry name" value="GCS_H"/>
    <property type="match status" value="1"/>
</dbReference>
<dbReference type="EMBL" id="LN714481">
    <property type="protein sequence ID" value="CEL66379.1"/>
    <property type="molecule type" value="Genomic_DNA"/>
</dbReference>
<organism evidence="2 4">
    <name type="scientific">Neospora caninum (strain Liverpool)</name>
    <dbReference type="NCBI Taxonomy" id="572307"/>
    <lineage>
        <taxon>Eukaryota</taxon>
        <taxon>Sar</taxon>
        <taxon>Alveolata</taxon>
        <taxon>Apicomplexa</taxon>
        <taxon>Conoidasida</taxon>
        <taxon>Coccidia</taxon>
        <taxon>Eucoccidiorida</taxon>
        <taxon>Eimeriorina</taxon>
        <taxon>Sarcocystidae</taxon>
        <taxon>Neospora</taxon>
    </lineage>
</organism>
<dbReference type="GeneID" id="13444408"/>
<protein>
    <submittedName>
        <fullName evidence="2">Glycine cleavage system H protein, mitochondrial (Precursor), related</fullName>
    </submittedName>
</protein>
<dbReference type="GO" id="GO:0005737">
    <property type="term" value="C:cytoplasm"/>
    <property type="evidence" value="ECO:0007669"/>
    <property type="project" value="TreeGrafter"/>
</dbReference>
<dbReference type="SUPFAM" id="SSF51230">
    <property type="entry name" value="Single hybrid motif"/>
    <property type="match status" value="1"/>
</dbReference>
<reference evidence="3" key="4">
    <citation type="journal article" date="2015" name="PLoS ONE">
        <title>Comprehensive Evaluation of Toxoplasma gondii VEG and Neospora caninum LIV Genomes with Tachyzoite Stage Transcriptome and Proteome Defines Novel Transcript Features.</title>
        <authorList>
            <person name="Ramaprasad A."/>
            <person name="Mourier T."/>
            <person name="Naeem R."/>
            <person name="Malas T.B."/>
            <person name="Moussa E."/>
            <person name="Panigrahi A."/>
            <person name="Vermont S.J."/>
            <person name="Otto T.D."/>
            <person name="Wastling J."/>
            <person name="Pain A."/>
        </authorList>
    </citation>
    <scope>NUCLEOTIDE SEQUENCE</scope>
    <source>
        <strain evidence="3">Liverpool</strain>
    </source>
</reference>
<reference evidence="4" key="3">
    <citation type="journal article" date="2012" name="PLoS Pathog.">
        <title>Comparative genomics of the apicomplexan parasites Toxoplasma gondii and Neospora caninum: Coccidia differing in host range and transmission strategy.</title>
        <authorList>
            <person name="Reid A.J."/>
            <person name="Vermont S.J."/>
            <person name="Cotton J.A."/>
            <person name="Harris D."/>
            <person name="Hill-Cawthorne G.A."/>
            <person name="Konen-Waisman S."/>
            <person name="Latham S.M."/>
            <person name="Mourier T."/>
            <person name="Norton R."/>
            <person name="Quail M.A."/>
            <person name="Sanders M."/>
            <person name="Shanmugam D."/>
            <person name="Sohal A."/>
            <person name="Wasmuth J.D."/>
            <person name="Brunk B."/>
            <person name="Grigg M.E."/>
            <person name="Howard J.C."/>
            <person name="Parkinson J."/>
            <person name="Roos D.S."/>
            <person name="Trees A.J."/>
            <person name="Berriman M."/>
            <person name="Pain A."/>
            <person name="Wastling J.M."/>
        </authorList>
    </citation>
    <scope>NUCLEOTIDE SEQUENCE [LARGE SCALE GENOMIC DNA]</scope>
    <source>
        <strain evidence="4">Liverpool</strain>
    </source>
</reference>
<reference evidence="2" key="1">
    <citation type="submission" date="2011-02" db="EMBL/GenBank/DDBJ databases">
        <authorList>
            <person name="Aslett M."/>
        </authorList>
    </citation>
    <scope>NUCLEOTIDE SEQUENCE</scope>
    <source>
        <strain evidence="2">Liverpool</strain>
    </source>
</reference>
<dbReference type="GO" id="GO:0019464">
    <property type="term" value="P:glycine decarboxylation via glycine cleavage system"/>
    <property type="evidence" value="ECO:0007669"/>
    <property type="project" value="InterPro"/>
</dbReference>
<evidence type="ECO:0000313" key="4">
    <source>
        <dbReference type="Proteomes" id="UP000007494"/>
    </source>
</evidence>
<sequence>MRPPSPLGQFLTVLSPFPRPGCPHSAVLPAHFARMHPPPRWPIRGHLLLRVPRASLHCSLPDGSSPGQLGCRRSLVSSSAASPCPPCSSPASSSSGKTSEHLGVFYSKTHEYIRFTLDFPRKSVKSSASSPESCASETRNSTERVLFGVIGVSAHAAEELGEVVYVEFPRHLAQAGKGDTAPQVSKGREDEHEDAWVKKGTPICSLESVKSVAEVYSPMDGFVVEVNGKVMEQPGLVFQDPEGHGWLMKLQLTQEGEAEEGSEEERARAALAKVTKRLMDAERYATFVEREKSASAFEDSNQ</sequence>
<dbReference type="EMBL" id="FR823388">
    <property type="protein sequence ID" value="CBZ52407.1"/>
    <property type="molecule type" value="Genomic_DNA"/>
</dbReference>
<dbReference type="InterPro" id="IPR033753">
    <property type="entry name" value="GCV_H/Fam206"/>
</dbReference>
<evidence type="ECO:0000259" key="1">
    <source>
        <dbReference type="PROSITE" id="PS50968"/>
    </source>
</evidence>
<dbReference type="PANTHER" id="PTHR11715:SF3">
    <property type="entry name" value="GLYCINE CLEAVAGE SYSTEM H PROTEIN-RELATED"/>
    <property type="match status" value="1"/>
</dbReference>
<dbReference type="PANTHER" id="PTHR11715">
    <property type="entry name" value="GLYCINE CLEAVAGE SYSTEM H PROTEIN"/>
    <property type="match status" value="1"/>
</dbReference>
<dbReference type="InterPro" id="IPR000089">
    <property type="entry name" value="Biotin_lipoyl"/>
</dbReference>
<dbReference type="Proteomes" id="UP000007494">
    <property type="component" value="Chromosome VIIa"/>
</dbReference>
<dbReference type="InParanoid" id="F0VFB3"/>
<dbReference type="InterPro" id="IPR002930">
    <property type="entry name" value="GCV_H"/>
</dbReference>
<dbReference type="GO" id="GO:0005960">
    <property type="term" value="C:glycine cleavage complex"/>
    <property type="evidence" value="ECO:0007669"/>
    <property type="project" value="InterPro"/>
</dbReference>
<accession>F0VFB3</accession>
<dbReference type="OrthoDB" id="10264154at2759"/>
<dbReference type="OMA" id="YSKTHEY"/>
<proteinExistence type="predicted"/>
<dbReference type="RefSeq" id="XP_003882439.1">
    <property type="nucleotide sequence ID" value="XM_003882390.1"/>
</dbReference>
<dbReference type="GO" id="GO:0009249">
    <property type="term" value="P:protein lipoylation"/>
    <property type="evidence" value="ECO:0007669"/>
    <property type="project" value="TreeGrafter"/>
</dbReference>
<dbReference type="VEuPathDB" id="ToxoDB:NCLIV_021960"/>
<dbReference type="Gene3D" id="2.40.50.100">
    <property type="match status" value="1"/>
</dbReference>
<dbReference type="Pfam" id="PF01597">
    <property type="entry name" value="GCV_H"/>
    <property type="match status" value="1"/>
</dbReference>
<evidence type="ECO:0000313" key="2">
    <source>
        <dbReference type="EMBL" id="CBZ52407.1"/>
    </source>
</evidence>
<gene>
    <name evidence="3" type="ORF">BN1204_021960</name>
    <name evidence="2" type="ORF">NCLIV_021960</name>
</gene>
<evidence type="ECO:0000313" key="3">
    <source>
        <dbReference type="EMBL" id="CEL66379.1"/>
    </source>
</evidence>
<dbReference type="PROSITE" id="PS50968">
    <property type="entry name" value="BIOTINYL_LIPOYL"/>
    <property type="match status" value="1"/>
</dbReference>
<name>F0VFB3_NEOCL</name>
<dbReference type="InterPro" id="IPR011053">
    <property type="entry name" value="Single_hybrid_motif"/>
</dbReference>
<keyword evidence="4" id="KW-1185">Reference proteome</keyword>
<dbReference type="AlphaFoldDB" id="F0VFB3"/>
<reference evidence="2" key="2">
    <citation type="submission" date="2011-03" db="EMBL/GenBank/DDBJ databases">
        <title>Comparative genomics and transcriptomics of Neospora caninum and Toxoplasma gondii.</title>
        <authorList>
            <person name="Reid A.J."/>
            <person name="Sohal A."/>
            <person name="Harris D."/>
            <person name="Quail M."/>
            <person name="Sanders M."/>
            <person name="Berriman M."/>
            <person name="Wastling J.M."/>
            <person name="Pain A."/>
        </authorList>
    </citation>
    <scope>NUCLEOTIDE SEQUENCE</scope>
    <source>
        <strain evidence="2">Liverpool</strain>
    </source>
</reference>